<dbReference type="PROSITE" id="PS51186">
    <property type="entry name" value="GNAT"/>
    <property type="match status" value="1"/>
</dbReference>
<gene>
    <name evidence="4" type="ORF">GLW17_11370</name>
</gene>
<organism evidence="4 5">
    <name type="scientific">Tetragenococcus halophilus</name>
    <name type="common">Pediococcus halophilus</name>
    <dbReference type="NCBI Taxonomy" id="51669"/>
    <lineage>
        <taxon>Bacteria</taxon>
        <taxon>Bacillati</taxon>
        <taxon>Bacillota</taxon>
        <taxon>Bacilli</taxon>
        <taxon>Lactobacillales</taxon>
        <taxon>Enterococcaceae</taxon>
        <taxon>Tetragenococcus</taxon>
    </lineage>
</organism>
<name>A0AB37D711_TETHA</name>
<evidence type="ECO:0000313" key="5">
    <source>
        <dbReference type="Proteomes" id="UP000427886"/>
    </source>
</evidence>
<evidence type="ECO:0000256" key="2">
    <source>
        <dbReference type="ARBA" id="ARBA00023315"/>
    </source>
</evidence>
<keyword evidence="1" id="KW-0808">Transferase</keyword>
<dbReference type="InterPro" id="IPR000182">
    <property type="entry name" value="GNAT_dom"/>
</dbReference>
<dbReference type="GO" id="GO:0016747">
    <property type="term" value="F:acyltransferase activity, transferring groups other than amino-acyl groups"/>
    <property type="evidence" value="ECO:0007669"/>
    <property type="project" value="InterPro"/>
</dbReference>
<evidence type="ECO:0000256" key="1">
    <source>
        <dbReference type="ARBA" id="ARBA00022679"/>
    </source>
</evidence>
<reference evidence="4 5" key="1">
    <citation type="submission" date="2019-11" db="EMBL/GenBank/DDBJ databases">
        <authorList>
            <person name="Kim E."/>
            <person name="Lee J."/>
            <person name="Jeon K."/>
            <person name="Lee Y."/>
        </authorList>
    </citation>
    <scope>NUCLEOTIDE SEQUENCE [LARGE SCALE GENOMIC DNA]</scope>
    <source>
        <strain evidence="4 5">YJ1</strain>
    </source>
</reference>
<evidence type="ECO:0000313" key="4">
    <source>
        <dbReference type="EMBL" id="QGP77338.1"/>
    </source>
</evidence>
<dbReference type="InterPro" id="IPR016181">
    <property type="entry name" value="Acyl_CoA_acyltransferase"/>
</dbReference>
<dbReference type="Proteomes" id="UP000427886">
    <property type="component" value="Chromosome"/>
</dbReference>
<dbReference type="KEGG" id="tey:GLW17_11370"/>
<dbReference type="EMBL" id="CP046246">
    <property type="protein sequence ID" value="QGP77338.1"/>
    <property type="molecule type" value="Genomic_DNA"/>
</dbReference>
<dbReference type="Gene3D" id="3.40.630.30">
    <property type="match status" value="1"/>
</dbReference>
<dbReference type="PANTHER" id="PTHR43800:SF1">
    <property type="entry name" value="PEPTIDYL-LYSINE N-ACETYLTRANSFERASE YJAB"/>
    <property type="match status" value="1"/>
</dbReference>
<dbReference type="RefSeq" id="WP_061841374.1">
    <property type="nucleotide sequence ID" value="NZ_CP046246.1"/>
</dbReference>
<accession>A0AB37D711</accession>
<protein>
    <submittedName>
        <fullName evidence="4">GNAT family N-acetyltransferase</fullName>
    </submittedName>
</protein>
<proteinExistence type="predicted"/>
<dbReference type="Pfam" id="PF13673">
    <property type="entry name" value="Acetyltransf_10"/>
    <property type="match status" value="1"/>
</dbReference>
<dbReference type="AlphaFoldDB" id="A0AB37D711"/>
<evidence type="ECO:0000259" key="3">
    <source>
        <dbReference type="PROSITE" id="PS51186"/>
    </source>
</evidence>
<dbReference type="PANTHER" id="PTHR43800">
    <property type="entry name" value="PEPTIDYL-LYSINE N-ACETYLTRANSFERASE YJAB"/>
    <property type="match status" value="1"/>
</dbReference>
<dbReference type="SUPFAM" id="SSF55729">
    <property type="entry name" value="Acyl-CoA N-acyltransferases (Nat)"/>
    <property type="match status" value="1"/>
</dbReference>
<sequence length="141" mass="16497">MIRGLQEEDIETVLTIWKEENVKAHHFIAASYWYSQIGMMKRALPQSEVYVYLDSKDNIVGFIGLAGEYIAGLFVTHKKQSGGIDKQLLDYVKTQKNQLTLEAYEKNQKAIDFYQREDFVTKEVNVDEETGEKEFVMFWKK</sequence>
<feature type="domain" description="N-acetyltransferase" evidence="3">
    <location>
        <begin position="1"/>
        <end position="141"/>
    </location>
</feature>
<keyword evidence="2" id="KW-0012">Acyltransferase</keyword>